<protein>
    <recommendedName>
        <fullName evidence="2">Genetic suppressor element-like domain-containing protein</fullName>
    </recommendedName>
</protein>
<feature type="region of interest" description="Disordered" evidence="1">
    <location>
        <begin position="238"/>
        <end position="373"/>
    </location>
</feature>
<feature type="region of interest" description="Disordered" evidence="1">
    <location>
        <begin position="459"/>
        <end position="496"/>
    </location>
</feature>
<dbReference type="EMBL" id="JAPWTK010000144">
    <property type="protein sequence ID" value="KAJ8948124.1"/>
    <property type="molecule type" value="Genomic_DNA"/>
</dbReference>
<feature type="compositionally biased region" description="Polar residues" evidence="1">
    <location>
        <begin position="10"/>
        <end position="33"/>
    </location>
</feature>
<keyword evidence="4" id="KW-1185">Reference proteome</keyword>
<feature type="compositionally biased region" description="Basic and acidic residues" evidence="1">
    <location>
        <begin position="238"/>
        <end position="261"/>
    </location>
</feature>
<feature type="compositionally biased region" description="Polar residues" evidence="1">
    <location>
        <begin position="292"/>
        <end position="301"/>
    </location>
</feature>
<feature type="region of interest" description="Disordered" evidence="1">
    <location>
        <begin position="1"/>
        <end position="119"/>
    </location>
</feature>
<feature type="compositionally biased region" description="Low complexity" evidence="1">
    <location>
        <begin position="277"/>
        <end position="289"/>
    </location>
</feature>
<feature type="compositionally biased region" description="Basic and acidic residues" evidence="1">
    <location>
        <begin position="615"/>
        <end position="639"/>
    </location>
</feature>
<dbReference type="AlphaFoldDB" id="A0AAV8YCB0"/>
<feature type="compositionally biased region" description="Low complexity" evidence="1">
    <location>
        <begin position="65"/>
        <end position="77"/>
    </location>
</feature>
<organism evidence="3 4">
    <name type="scientific">Aromia moschata</name>
    <dbReference type="NCBI Taxonomy" id="1265417"/>
    <lineage>
        <taxon>Eukaryota</taxon>
        <taxon>Metazoa</taxon>
        <taxon>Ecdysozoa</taxon>
        <taxon>Arthropoda</taxon>
        <taxon>Hexapoda</taxon>
        <taxon>Insecta</taxon>
        <taxon>Pterygota</taxon>
        <taxon>Neoptera</taxon>
        <taxon>Endopterygota</taxon>
        <taxon>Coleoptera</taxon>
        <taxon>Polyphaga</taxon>
        <taxon>Cucujiformia</taxon>
        <taxon>Chrysomeloidea</taxon>
        <taxon>Cerambycidae</taxon>
        <taxon>Cerambycinae</taxon>
        <taxon>Callichromatini</taxon>
        <taxon>Aromia</taxon>
    </lineage>
</organism>
<feature type="compositionally biased region" description="Polar residues" evidence="1">
    <location>
        <begin position="308"/>
        <end position="347"/>
    </location>
</feature>
<sequence>MLTKKLIISAVTSSPKLSTSTNGSTKPRTSTGHTVPGPGPGNPNQYSHSFAAALRNLAQQTVPGTSEHSSTSQSASESIRRDPASVPIPDKPKTSSEVPTYGTAGSTSIRSFEPRLPTNHVDRYPASSLSELNRSGFQPYRPEDRIPQLPVGMDLPGYPPYGAYTSLPLVDEQIYYERMALLRQPWPPMGHSYLPYVLPGANMPLYVHERLKLEEEHRQRLAATRKDEQAEREMIERDLQHQREREQREKERSQREREKAQSRISPHITSPQPPLMLPMLHPSSMLPPTLAAPTTRQSPLNSAFLAPNTPSQSYPIPRSSPSLQRHSPSMHLSSNYSLNLSQRQSPVIQPPPTPKRVSTPKSPGVAAPATSTAPAENLAGAAAQACAKVSEGGQATTSAARKSTIASNKHCQSQSSAELPETRKTTCDISDKSDNRQAAAKSTKPTPYYIEYLVRDLPSTSKSKSPDEEVEYVKEREQRGDSSVEKKRPQNEIELTGKNVENLAESRTSAATVSDNRSDEGLGTYVNCDGRSCSDIFTFADKSSEVKHARTPIDNVPNPQTHSPQLPIPSPNYPVQSQSTAEASACRKTKNMPGAVVPTINNNYINTPQSTSHNDLNKIDNRPHSVEPVNREDTRDSSEHLTNLNWSECDRRPDAGSEPANCKKICVKLSSNKNKRSKKSTINTSIMTGDKLTGNNFTVLNVPNIPFHGPPVKRQKLSKIDVATIRQKIRRSRRTPRIKCGRKGSFQNNKITTDYGVTVIGYSDTSSSSSSMFSSSDSESNNKELDLWIKSGPPCKPDLNKDKLGFFNILHLTTHQLKNSLEVQKLERRKWISPSTITAKEEISILPLNLPVPSKSPSILNMVPDFKSKKLFLQLLGLRNINSEARQEMERDWMKIIKERIRRNCESPVTKYSLKVYKTLIENTKECGLADNNCNNCLDMSFKVPIVHQYNSTNLPLNFKQDISNSLIASESVECSYLPLKVVQDQNYKNVVSLSDSRTHYQYSKGGERISEGTNFAWPGIEEIMLAYNRYAKERSFEMAQLKNRCSSLKEEISLQQCGASYYEKRQRELHSIIFMNEKRRKQLQKSIDQLTNIVNAFR</sequence>
<feature type="compositionally biased region" description="Basic and acidic residues" evidence="1">
    <location>
        <begin position="420"/>
        <end position="435"/>
    </location>
</feature>
<feature type="compositionally biased region" description="Polar residues" evidence="1">
    <location>
        <begin position="95"/>
        <end position="110"/>
    </location>
</feature>
<evidence type="ECO:0000259" key="2">
    <source>
        <dbReference type="Pfam" id="PF12540"/>
    </source>
</evidence>
<feature type="region of interest" description="Disordered" evidence="1">
    <location>
        <begin position="398"/>
        <end position="443"/>
    </location>
</feature>
<accession>A0AAV8YCB0</accession>
<evidence type="ECO:0000313" key="3">
    <source>
        <dbReference type="EMBL" id="KAJ8948124.1"/>
    </source>
</evidence>
<gene>
    <name evidence="3" type="ORF">NQ318_008477</name>
</gene>
<dbReference type="Pfam" id="PF12540">
    <property type="entry name" value="DUF3736"/>
    <property type="match status" value="1"/>
</dbReference>
<evidence type="ECO:0000313" key="4">
    <source>
        <dbReference type="Proteomes" id="UP001162162"/>
    </source>
</evidence>
<feature type="region of interest" description="Disordered" evidence="1">
    <location>
        <begin position="606"/>
        <end position="639"/>
    </location>
</feature>
<dbReference type="Proteomes" id="UP001162162">
    <property type="component" value="Unassembled WGS sequence"/>
</dbReference>
<dbReference type="PANTHER" id="PTHR40240:SF1">
    <property type="entry name" value="PLEXUS, ISOFORM A"/>
    <property type="match status" value="1"/>
</dbReference>
<proteinExistence type="predicted"/>
<feature type="region of interest" description="Disordered" evidence="1">
    <location>
        <begin position="551"/>
        <end position="576"/>
    </location>
</feature>
<feature type="compositionally biased region" description="Basic and acidic residues" evidence="1">
    <location>
        <begin position="464"/>
        <end position="491"/>
    </location>
</feature>
<name>A0AAV8YCB0_9CUCU</name>
<evidence type="ECO:0000256" key="1">
    <source>
        <dbReference type="SAM" id="MobiDB-lite"/>
    </source>
</evidence>
<reference evidence="3" key="1">
    <citation type="journal article" date="2023" name="Insect Mol. Biol.">
        <title>Genome sequencing provides insights into the evolution of gene families encoding plant cell wall-degrading enzymes in longhorned beetles.</title>
        <authorList>
            <person name="Shin N.R."/>
            <person name="Okamura Y."/>
            <person name="Kirsch R."/>
            <person name="Pauchet Y."/>
        </authorList>
    </citation>
    <scope>NUCLEOTIDE SEQUENCE</scope>
    <source>
        <strain evidence="3">AMC_N1</strain>
    </source>
</reference>
<feature type="domain" description="Genetic suppressor element-like" evidence="2">
    <location>
        <begin position="771"/>
        <end position="878"/>
    </location>
</feature>
<dbReference type="PANTHER" id="PTHR40240">
    <property type="entry name" value="PLEXUS, ISOFORM A"/>
    <property type="match status" value="1"/>
</dbReference>
<dbReference type="InterPro" id="IPR022207">
    <property type="entry name" value="GSE-like"/>
</dbReference>
<comment type="caution">
    <text evidence="3">The sequence shown here is derived from an EMBL/GenBank/DDBJ whole genome shotgun (WGS) entry which is preliminary data.</text>
</comment>
<feature type="compositionally biased region" description="Polar residues" evidence="1">
    <location>
        <begin position="398"/>
        <end position="417"/>
    </location>
</feature>